<protein>
    <submittedName>
        <fullName evidence="2">Uncharacterized protein</fullName>
    </submittedName>
</protein>
<dbReference type="AlphaFoldDB" id="A0A9P6ZEY7"/>
<name>A0A9P6ZEY7_9AGAM</name>
<evidence type="ECO:0000313" key="3">
    <source>
        <dbReference type="Proteomes" id="UP000714275"/>
    </source>
</evidence>
<evidence type="ECO:0000313" key="2">
    <source>
        <dbReference type="EMBL" id="KAG1762049.1"/>
    </source>
</evidence>
<comment type="caution">
    <text evidence="2">The sequence shown here is derived from an EMBL/GenBank/DDBJ whole genome shotgun (WGS) entry which is preliminary data.</text>
</comment>
<keyword evidence="3" id="KW-1185">Reference proteome</keyword>
<reference evidence="2" key="1">
    <citation type="journal article" date="2020" name="New Phytol.">
        <title>Comparative genomics reveals dynamic genome evolution in host specialist ectomycorrhizal fungi.</title>
        <authorList>
            <person name="Lofgren L.A."/>
            <person name="Nguyen N.H."/>
            <person name="Vilgalys R."/>
            <person name="Ruytinx J."/>
            <person name="Liao H.L."/>
            <person name="Branco S."/>
            <person name="Kuo A."/>
            <person name="LaButti K."/>
            <person name="Lipzen A."/>
            <person name="Andreopoulos W."/>
            <person name="Pangilinan J."/>
            <person name="Riley R."/>
            <person name="Hundley H."/>
            <person name="Na H."/>
            <person name="Barry K."/>
            <person name="Grigoriev I.V."/>
            <person name="Stajich J.E."/>
            <person name="Kennedy P.G."/>
        </authorList>
    </citation>
    <scope>NUCLEOTIDE SEQUENCE</scope>
    <source>
        <strain evidence="2">DOB743</strain>
    </source>
</reference>
<sequence length="320" mass="36004">MTEQGVAFCARLMRSHSVEGFKRKRTLPLLLSTAAMFGVPALVLEHIENIHVDGIVNSLDIRQFVDRFNDDNLKHSTLAGVIMAVDASILAIPDIGSQVITRTLCVAARHFGEMMTSLEFASQHLNNKCTRVAVIYSAPSLLRTTRLSCRNLHNPGSFFNDDSSMHDRCCHARRFLRLVNFEKEEFEGWLKTTNPIVTALYRNMLDPIKRPLDWQCVLVESKLSGNPPAPMVESNPASWQLCLETVVKELDKRQPGSSPEVPMQVDPPTVQPSLFKRPHLSPPKKKDVNYQRKAVVQQNDSGTEPTEILAYVVVDYIQLV</sequence>
<feature type="region of interest" description="Disordered" evidence="1">
    <location>
        <begin position="253"/>
        <end position="289"/>
    </location>
</feature>
<gene>
    <name evidence="2" type="ORF">EV702DRAFT_1052685</name>
</gene>
<organism evidence="2 3">
    <name type="scientific">Suillus placidus</name>
    <dbReference type="NCBI Taxonomy" id="48579"/>
    <lineage>
        <taxon>Eukaryota</taxon>
        <taxon>Fungi</taxon>
        <taxon>Dikarya</taxon>
        <taxon>Basidiomycota</taxon>
        <taxon>Agaricomycotina</taxon>
        <taxon>Agaricomycetes</taxon>
        <taxon>Agaricomycetidae</taxon>
        <taxon>Boletales</taxon>
        <taxon>Suillineae</taxon>
        <taxon>Suillaceae</taxon>
        <taxon>Suillus</taxon>
    </lineage>
</organism>
<proteinExistence type="predicted"/>
<dbReference type="EMBL" id="JABBWD010000287">
    <property type="protein sequence ID" value="KAG1762049.1"/>
    <property type="molecule type" value="Genomic_DNA"/>
</dbReference>
<dbReference type="Proteomes" id="UP000714275">
    <property type="component" value="Unassembled WGS sequence"/>
</dbReference>
<evidence type="ECO:0000256" key="1">
    <source>
        <dbReference type="SAM" id="MobiDB-lite"/>
    </source>
</evidence>
<accession>A0A9P6ZEY7</accession>
<dbReference type="OrthoDB" id="2663419at2759"/>